<dbReference type="Proteomes" id="UP000242519">
    <property type="component" value="Unassembled WGS sequence"/>
</dbReference>
<evidence type="ECO:0000256" key="1">
    <source>
        <dbReference type="SAM" id="MobiDB-lite"/>
    </source>
</evidence>
<keyword evidence="3" id="KW-1185">Reference proteome</keyword>
<dbReference type="AlphaFoldDB" id="A0A218ZJN0"/>
<comment type="caution">
    <text evidence="2">The sequence shown here is derived from an EMBL/GenBank/DDBJ whole genome shotgun (WGS) entry which is preliminary data.</text>
</comment>
<evidence type="ECO:0000313" key="2">
    <source>
        <dbReference type="EMBL" id="OWP07426.1"/>
    </source>
</evidence>
<organism evidence="2 3">
    <name type="scientific">Diplocarpon coronariae</name>
    <dbReference type="NCBI Taxonomy" id="2795749"/>
    <lineage>
        <taxon>Eukaryota</taxon>
        <taxon>Fungi</taxon>
        <taxon>Dikarya</taxon>
        <taxon>Ascomycota</taxon>
        <taxon>Pezizomycotina</taxon>
        <taxon>Leotiomycetes</taxon>
        <taxon>Helotiales</taxon>
        <taxon>Drepanopezizaceae</taxon>
        <taxon>Diplocarpon</taxon>
    </lineage>
</organism>
<dbReference type="InParanoid" id="A0A218ZJN0"/>
<reference evidence="2 3" key="1">
    <citation type="submission" date="2017-04" db="EMBL/GenBank/DDBJ databases">
        <title>Draft genome sequence of Marssonina coronaria NL1: causal agent of apple blotch.</title>
        <authorList>
            <person name="Cheng Q."/>
        </authorList>
    </citation>
    <scope>NUCLEOTIDE SEQUENCE [LARGE SCALE GENOMIC DNA]</scope>
    <source>
        <strain evidence="2 3">NL1</strain>
    </source>
</reference>
<protein>
    <submittedName>
        <fullName evidence="2">Uncharacterized protein</fullName>
    </submittedName>
</protein>
<feature type="region of interest" description="Disordered" evidence="1">
    <location>
        <begin position="33"/>
        <end position="57"/>
    </location>
</feature>
<accession>A0A218ZJN0</accession>
<proteinExistence type="predicted"/>
<name>A0A218ZJN0_9HELO</name>
<evidence type="ECO:0000313" key="3">
    <source>
        <dbReference type="Proteomes" id="UP000242519"/>
    </source>
</evidence>
<gene>
    <name evidence="2" type="ORF">B2J93_4955</name>
</gene>
<dbReference type="EMBL" id="MZNU01000004">
    <property type="protein sequence ID" value="OWP07426.1"/>
    <property type="molecule type" value="Genomic_DNA"/>
</dbReference>
<sequence>MPSAFDALASPEMPRVERFDRLLDIQYSRRPWGASRRRPRTSTIAPPHCSRRHAGSFPGTRRRDAGYEYVLVHARCTLAAAIHHLVESIYSIHTSKYIAWSASSPVVAGQQETTWGCTQPGPRTLKPP</sequence>